<comment type="caution">
    <text evidence="11">The sequence shown here is derived from an EMBL/GenBank/DDBJ whole genome shotgun (WGS) entry which is preliminary data.</text>
</comment>
<name>A0ABR0C0C6_PURLI</name>
<evidence type="ECO:0000256" key="6">
    <source>
        <dbReference type="ARBA" id="ARBA00023242"/>
    </source>
</evidence>
<protein>
    <recommendedName>
        <fullName evidence="10">UBC core domain-containing protein</fullName>
    </recommendedName>
</protein>
<evidence type="ECO:0000256" key="2">
    <source>
        <dbReference type="ARBA" id="ARBA00022723"/>
    </source>
</evidence>
<feature type="compositionally biased region" description="Low complexity" evidence="9">
    <location>
        <begin position="240"/>
        <end position="263"/>
    </location>
</feature>
<keyword evidence="5" id="KW-0862">Zinc</keyword>
<evidence type="ECO:0000256" key="7">
    <source>
        <dbReference type="PROSITE-ProRule" id="PRU10133"/>
    </source>
</evidence>
<dbReference type="Proteomes" id="UP001287286">
    <property type="component" value="Unassembled WGS sequence"/>
</dbReference>
<dbReference type="SMART" id="SM00212">
    <property type="entry name" value="UBCc"/>
    <property type="match status" value="1"/>
</dbReference>
<dbReference type="EMBL" id="JAWRVI010000019">
    <property type="protein sequence ID" value="KAK4089622.1"/>
    <property type="molecule type" value="Genomic_DNA"/>
</dbReference>
<dbReference type="InterPro" id="IPR003604">
    <property type="entry name" value="Matrin/U1-like-C_Znf_C2H2"/>
</dbReference>
<keyword evidence="2" id="KW-0479">Metal-binding</keyword>
<keyword evidence="1" id="KW-0808">Transferase</keyword>
<keyword evidence="12" id="KW-1185">Reference proteome</keyword>
<dbReference type="SUPFAM" id="SSF54495">
    <property type="entry name" value="UBC-like"/>
    <property type="match status" value="1"/>
</dbReference>
<gene>
    <name evidence="11" type="ORF">Purlil1_6191</name>
</gene>
<accession>A0ABR0C0C6</accession>
<feature type="coiled-coil region" evidence="8">
    <location>
        <begin position="159"/>
        <end position="206"/>
    </location>
</feature>
<dbReference type="SUPFAM" id="SSF57667">
    <property type="entry name" value="beta-beta-alpha zinc fingers"/>
    <property type="match status" value="1"/>
</dbReference>
<dbReference type="CDD" id="cd23795">
    <property type="entry name" value="UBCc_UBE2G1"/>
    <property type="match status" value="1"/>
</dbReference>
<dbReference type="InterPro" id="IPR022755">
    <property type="entry name" value="Znf_C2H2_jaz"/>
</dbReference>
<feature type="compositionally biased region" description="Gly residues" evidence="9">
    <location>
        <begin position="230"/>
        <end position="239"/>
    </location>
</feature>
<evidence type="ECO:0000259" key="10">
    <source>
        <dbReference type="PROSITE" id="PS50127"/>
    </source>
</evidence>
<dbReference type="PROSITE" id="PS00028">
    <property type="entry name" value="ZINC_FINGER_C2H2_1"/>
    <property type="match status" value="1"/>
</dbReference>
<evidence type="ECO:0000256" key="4">
    <source>
        <dbReference type="ARBA" id="ARBA00022786"/>
    </source>
</evidence>
<dbReference type="InterPro" id="IPR036236">
    <property type="entry name" value="Znf_C2H2_sf"/>
</dbReference>
<evidence type="ECO:0000313" key="11">
    <source>
        <dbReference type="EMBL" id="KAK4089622.1"/>
    </source>
</evidence>
<sequence length="506" mass="56394">MADSKKGSAYGAPAGDTDFRKTWDLDEYAAKAKEREAREKEEAKARYEAKLAGKKYHKPLTGDETYTTARRNVIDLTAQVGKTQLVPAGAGVGKRGRSAGFYCEACDLTFKDNLQFVEHLNTMQHLLNTGQTAEVKRATAAEVHDRIAFYIQRKHDLEKEKATSLHDRLQLREEEMEKEAEERRQKRRAEAEKKRLQREEEAKVKVEYGDDVRVEGEHDEDDMMAQMGFTGFGTPGAGAGQPLSGAVAAASSHPSSSQTSSLSDRNPTIPQLLPCPAPSHDQPSRPTTSNGYRANGLQVPDQDPPQGPTSLSCIDTRACRRGRFASCPSLPMSATSAAGSLLRRQLKEMQANKDLPGISCGLVNDGNIFEWEVMLMINDDCKYYGGGNFRARMVFPPNYPHMPPTLTFQQPVPFHPNIYESGALCISILHPPEEDEYGYEAASERWSPVQSPETILVSTLSLFHDPNDESPANVEAARLFREEREGKHKEFRKRCRKCVRESLGED</sequence>
<dbReference type="InterPro" id="IPR013087">
    <property type="entry name" value="Znf_C2H2_type"/>
</dbReference>
<evidence type="ECO:0000313" key="12">
    <source>
        <dbReference type="Proteomes" id="UP001287286"/>
    </source>
</evidence>
<reference evidence="11 12" key="1">
    <citation type="journal article" date="2024" name="Microbiol. Resour. Announc.">
        <title>Genome annotations for the ascomycete fungi Trichoderma harzianum, Trichoderma aggressivum, and Purpureocillium lilacinum.</title>
        <authorList>
            <person name="Beijen E.P.W."/>
            <person name="Ohm R.A."/>
        </authorList>
    </citation>
    <scope>NUCLEOTIDE SEQUENCE [LARGE SCALE GENOMIC DNA]</scope>
    <source>
        <strain evidence="11 12">CBS 150709</strain>
    </source>
</reference>
<keyword evidence="3" id="KW-0863">Zinc-finger</keyword>
<dbReference type="InterPro" id="IPR023313">
    <property type="entry name" value="UBQ-conjugating_AS"/>
</dbReference>
<feature type="domain" description="UBC core" evidence="10">
    <location>
        <begin position="337"/>
        <end position="504"/>
    </location>
</feature>
<evidence type="ECO:0000256" key="8">
    <source>
        <dbReference type="SAM" id="Coils"/>
    </source>
</evidence>
<organism evidence="11 12">
    <name type="scientific">Purpureocillium lilacinum</name>
    <name type="common">Paecilomyces lilacinus</name>
    <dbReference type="NCBI Taxonomy" id="33203"/>
    <lineage>
        <taxon>Eukaryota</taxon>
        <taxon>Fungi</taxon>
        <taxon>Dikarya</taxon>
        <taxon>Ascomycota</taxon>
        <taxon>Pezizomycotina</taxon>
        <taxon>Sordariomycetes</taxon>
        <taxon>Hypocreomycetidae</taxon>
        <taxon>Hypocreales</taxon>
        <taxon>Ophiocordycipitaceae</taxon>
        <taxon>Purpureocillium</taxon>
    </lineage>
</organism>
<dbReference type="Gene3D" id="3.10.110.10">
    <property type="entry name" value="Ubiquitin Conjugating Enzyme"/>
    <property type="match status" value="1"/>
</dbReference>
<evidence type="ECO:0000256" key="1">
    <source>
        <dbReference type="ARBA" id="ARBA00022679"/>
    </source>
</evidence>
<feature type="region of interest" description="Disordered" evidence="9">
    <location>
        <begin position="226"/>
        <end position="312"/>
    </location>
</feature>
<dbReference type="SMART" id="SM00451">
    <property type="entry name" value="ZnF_U1"/>
    <property type="match status" value="1"/>
</dbReference>
<dbReference type="InterPro" id="IPR040107">
    <property type="entry name" value="Snu23"/>
</dbReference>
<evidence type="ECO:0000256" key="5">
    <source>
        <dbReference type="ARBA" id="ARBA00022833"/>
    </source>
</evidence>
<dbReference type="PANTHER" id="PTHR45986:SF1">
    <property type="entry name" value="ZINC FINGER MATRIN-TYPE PROTEIN 2"/>
    <property type="match status" value="1"/>
</dbReference>
<dbReference type="Pfam" id="PF12171">
    <property type="entry name" value="zf-C2H2_jaz"/>
    <property type="match status" value="1"/>
</dbReference>
<dbReference type="PANTHER" id="PTHR45986">
    <property type="entry name" value="ZINC FINGER MATRIN-TYPE PROTEIN 2"/>
    <property type="match status" value="1"/>
</dbReference>
<evidence type="ECO:0000256" key="9">
    <source>
        <dbReference type="SAM" id="MobiDB-lite"/>
    </source>
</evidence>
<keyword evidence="6" id="KW-0539">Nucleus</keyword>
<dbReference type="InterPro" id="IPR000608">
    <property type="entry name" value="UBC"/>
</dbReference>
<evidence type="ECO:0000256" key="3">
    <source>
        <dbReference type="ARBA" id="ARBA00022771"/>
    </source>
</evidence>
<dbReference type="InterPro" id="IPR016135">
    <property type="entry name" value="UBQ-conjugating_enzyme/RWD"/>
</dbReference>
<keyword evidence="8" id="KW-0175">Coiled coil</keyword>
<proteinExistence type="predicted"/>
<dbReference type="PROSITE" id="PS00183">
    <property type="entry name" value="UBC_1"/>
    <property type="match status" value="1"/>
</dbReference>
<dbReference type="Pfam" id="PF00179">
    <property type="entry name" value="UQ_con"/>
    <property type="match status" value="1"/>
</dbReference>
<feature type="active site" description="Glycyl thioester intermediate" evidence="7">
    <location>
        <position position="425"/>
    </location>
</feature>
<keyword evidence="4" id="KW-0833">Ubl conjugation pathway</keyword>
<dbReference type="PROSITE" id="PS50127">
    <property type="entry name" value="UBC_2"/>
    <property type="match status" value="1"/>
</dbReference>